<evidence type="ECO:0000313" key="5">
    <source>
        <dbReference type="Proteomes" id="UP000182658"/>
    </source>
</evidence>
<name>A0A1J7IKX6_9PEZI</name>
<dbReference type="InterPro" id="IPR048536">
    <property type="entry name" value="Rrn6_K-rich"/>
</dbReference>
<dbReference type="GO" id="GO:0001163">
    <property type="term" value="F:RNA polymerase I transcription regulatory region sequence-specific DNA binding"/>
    <property type="evidence" value="ECO:0007669"/>
    <property type="project" value="TreeGrafter"/>
</dbReference>
<dbReference type="PANTHER" id="PTHR28221:SF2">
    <property type="entry name" value="RNA POLYMERASE I-SPECIFIC TRANSCRIPTION INITIATION FACTOR RRN6"/>
    <property type="match status" value="1"/>
</dbReference>
<feature type="compositionally biased region" description="Gly residues" evidence="1">
    <location>
        <begin position="1010"/>
        <end position="1019"/>
    </location>
</feature>
<dbReference type="Pfam" id="PF20639">
    <property type="entry name" value="Rrn6_K-rich"/>
    <property type="match status" value="1"/>
</dbReference>
<accession>A0A1J7IKX6</accession>
<dbReference type="Proteomes" id="UP000182658">
    <property type="component" value="Unassembled WGS sequence"/>
</dbReference>
<evidence type="ECO:0000313" key="4">
    <source>
        <dbReference type="EMBL" id="OIW27939.1"/>
    </source>
</evidence>
<feature type="region of interest" description="Disordered" evidence="1">
    <location>
        <begin position="947"/>
        <end position="1029"/>
    </location>
</feature>
<protein>
    <recommendedName>
        <fullName evidence="6">RNA polymerase I-specific transcription initiation factor RRN6-like protein</fullName>
    </recommendedName>
</protein>
<sequence>MADTKMSAPATERPLPNVAVAHRLNHIDSGNIGRVAYSPADNDAQQVGKLQTGRSLDSNQHFKLLSHFTEVLPPTRSVLPEAASGQKPSDAARSQKNWLLEHHPEAAAGGGLDAQTLADGLRTLKAAASEDDAAASSLLAVGEIADRTNLHSGTVGQPAIAMAAGEGGHILRIIPLVQEDTTWTDLSVRLTKVSSSARGDWAGDGVPINMIKFAVDGRRYDPIRWVLVQRPTGTTLLEPHLGVMPFQGGMSEYELSNLYSTMPRYISVNPLFTIEARKTGGAAHVDACFNPVVDGRSPQLAIIDDLGQWSVWDITGSRSVTPKMLQPMLTARGSIDVGPVPSLRSRLGKDPATHKLLYVLPQGEHRIKRQDEQEDFEHQYGGLYSRSPVRSNHLLVCSATDVRHYDAIHGLQLAGIRVVNVNRAESILDMQSCPMSHSQAFVLTTSSLYWIDTKVASHGQFRISVILSFPHHRRTDAGALMLSVSSLASATRSKSCAAFIVSGQDKATDMFIFTNPSAEEVAHSVHQVVCTDLPPSIRSIFTTALPVGRNDRTKGKATRSGRSVSDPDHTRVFQLFGLKSDLSLGSALLAMSDIPLHDLDAAASVHGTTQSDKLRKKYLRHVENTFVVPDSYQERSALSLSDAEIQRHRPDADQKPVKKRHDVINLEAACERLAELAASEITPTKISRQLLAGVIHQRGMEELGDNDHMRVRTLSELVGPKLNACNLDTLEEEWTTFRSELDSAYEGKVQVAELDGGNLPKDLQSLTWQLSSLSYVPEDTPDAHKEKQRHLLRHLSGKQHLSLFGIAVVSPATTDPESLPSQLPTQTPPSSSLLLPSSPPALGANPSQDAMAIDPPPSQPVDTGPLSRLRKYIDIPPTPATTPLSHPPASRLLSHWPPVSADPSSYLWEEDLGPLTAEDEEAMLKRQRRDEARRRRSIKQRLSMGLPLVGEDDVGRRGEGLGQGSSYAPPTPRVALSSQPRGGEGSQSQSQSQGQSQRPRISMSQVVPGTYGGRPGGVGGKKKKKGGFR</sequence>
<dbReference type="InParanoid" id="A0A1J7IKX6"/>
<organism evidence="4 5">
    <name type="scientific">Coniochaeta ligniaria NRRL 30616</name>
    <dbReference type="NCBI Taxonomy" id="1408157"/>
    <lineage>
        <taxon>Eukaryota</taxon>
        <taxon>Fungi</taxon>
        <taxon>Dikarya</taxon>
        <taxon>Ascomycota</taxon>
        <taxon>Pezizomycotina</taxon>
        <taxon>Sordariomycetes</taxon>
        <taxon>Sordariomycetidae</taxon>
        <taxon>Coniochaetales</taxon>
        <taxon>Coniochaetaceae</taxon>
        <taxon>Coniochaeta</taxon>
    </lineage>
</organism>
<evidence type="ECO:0000259" key="2">
    <source>
        <dbReference type="Pfam" id="PF10214"/>
    </source>
</evidence>
<evidence type="ECO:0008006" key="6">
    <source>
        <dbReference type="Google" id="ProtNLM"/>
    </source>
</evidence>
<dbReference type="GO" id="GO:0070860">
    <property type="term" value="C:RNA polymerase I core factor complex"/>
    <property type="evidence" value="ECO:0007669"/>
    <property type="project" value="TreeGrafter"/>
</dbReference>
<keyword evidence="5" id="KW-1185">Reference proteome</keyword>
<evidence type="ECO:0000259" key="3">
    <source>
        <dbReference type="Pfam" id="PF20639"/>
    </source>
</evidence>
<dbReference type="EMBL" id="KV875099">
    <property type="protein sequence ID" value="OIW27939.1"/>
    <property type="molecule type" value="Genomic_DNA"/>
</dbReference>
<dbReference type="GO" id="GO:0042790">
    <property type="term" value="P:nucleolar large rRNA transcription by RNA polymerase I"/>
    <property type="evidence" value="ECO:0007669"/>
    <property type="project" value="TreeGrafter"/>
</dbReference>
<dbReference type="PANTHER" id="PTHR28221">
    <property type="entry name" value="RNA POLYMERASE I-SPECIFIC TRANSCRIPTION INITIATION FACTOR RRN6"/>
    <property type="match status" value="1"/>
</dbReference>
<feature type="domain" description="RRN6 beta-propeller" evidence="2">
    <location>
        <begin position="132"/>
        <end position="527"/>
    </location>
</feature>
<proteinExistence type="predicted"/>
<reference evidence="4 5" key="1">
    <citation type="submission" date="2016-10" db="EMBL/GenBank/DDBJ databases">
        <title>Draft genome sequence of Coniochaeta ligniaria NRRL30616, a lignocellulolytic fungus for bioabatement of inhibitors in plant biomass hydrolysates.</title>
        <authorList>
            <consortium name="DOE Joint Genome Institute"/>
            <person name="Jimenez D.J."/>
            <person name="Hector R.E."/>
            <person name="Riley R."/>
            <person name="Sun H."/>
            <person name="Grigoriev I.V."/>
            <person name="Van Elsas J.D."/>
            <person name="Nichols N.N."/>
        </authorList>
    </citation>
    <scope>NUCLEOTIDE SEQUENCE [LARGE SCALE GENOMIC DNA]</scope>
    <source>
        <strain evidence="4 5">NRRL 30616</strain>
    </source>
</reference>
<dbReference type="AlphaFoldDB" id="A0A1J7IKX6"/>
<dbReference type="InterPro" id="IPR019350">
    <property type="entry name" value="RNA_pol_I-sp_TIF_RRN6-like"/>
</dbReference>
<dbReference type="InterPro" id="IPR048535">
    <property type="entry name" value="RRN6_beta-prop"/>
</dbReference>
<feature type="compositionally biased region" description="Low complexity" evidence="1">
    <location>
        <begin position="818"/>
        <end position="836"/>
    </location>
</feature>
<dbReference type="Pfam" id="PF10214">
    <property type="entry name" value="Rrn6_beta-prop"/>
    <property type="match status" value="1"/>
</dbReference>
<dbReference type="GO" id="GO:0001179">
    <property type="term" value="F:RNA polymerase I general transcription initiation factor binding"/>
    <property type="evidence" value="ECO:0007669"/>
    <property type="project" value="TreeGrafter"/>
</dbReference>
<dbReference type="OrthoDB" id="4090074at2759"/>
<feature type="region of interest" description="Disordered" evidence="1">
    <location>
        <begin position="813"/>
        <end position="865"/>
    </location>
</feature>
<feature type="compositionally biased region" description="Basic residues" evidence="1">
    <location>
        <begin position="1020"/>
        <end position="1029"/>
    </location>
</feature>
<gene>
    <name evidence="4" type="ORF">CONLIGDRAFT_671618</name>
</gene>
<feature type="compositionally biased region" description="Low complexity" evidence="1">
    <location>
        <begin position="977"/>
        <end position="1000"/>
    </location>
</feature>
<evidence type="ECO:0000256" key="1">
    <source>
        <dbReference type="SAM" id="MobiDB-lite"/>
    </source>
</evidence>
<feature type="domain" description="RRN6 K-rich C-terminal" evidence="3">
    <location>
        <begin position="890"/>
        <end position="1028"/>
    </location>
</feature>